<evidence type="ECO:0000313" key="2">
    <source>
        <dbReference type="EMBL" id="GAA1009792.1"/>
    </source>
</evidence>
<evidence type="ECO:0000256" key="1">
    <source>
        <dbReference type="SAM" id="MobiDB-lite"/>
    </source>
</evidence>
<protein>
    <submittedName>
        <fullName evidence="2">Uncharacterized protein</fullName>
    </submittedName>
</protein>
<reference evidence="2 3" key="1">
    <citation type="journal article" date="2019" name="Int. J. Syst. Evol. Microbiol.">
        <title>The Global Catalogue of Microorganisms (GCM) 10K type strain sequencing project: providing services to taxonomists for standard genome sequencing and annotation.</title>
        <authorList>
            <consortium name="The Broad Institute Genomics Platform"/>
            <consortium name="The Broad Institute Genome Sequencing Center for Infectious Disease"/>
            <person name="Wu L."/>
            <person name="Ma J."/>
        </authorList>
    </citation>
    <scope>NUCLEOTIDE SEQUENCE [LARGE SCALE GENOMIC DNA]</scope>
    <source>
        <strain evidence="2 3">JCM 11269</strain>
    </source>
</reference>
<sequence length="54" mass="6028">MSTATALVVLYITARAGEEADLLLNLCMRPGPDRRPRLAYVDEDPRDRDLKGVL</sequence>
<comment type="caution">
    <text evidence="2">The sequence shown here is derived from an EMBL/GenBank/DDBJ whole genome shotgun (WGS) entry which is preliminary data.</text>
</comment>
<dbReference type="EMBL" id="BAAAHU010000022">
    <property type="protein sequence ID" value="GAA1009792.1"/>
    <property type="molecule type" value="Genomic_DNA"/>
</dbReference>
<accession>A0ABN1SZ71</accession>
<organism evidence="2 3">
    <name type="scientific">Streptomyces thermogriseus</name>
    <dbReference type="NCBI Taxonomy" id="75292"/>
    <lineage>
        <taxon>Bacteria</taxon>
        <taxon>Bacillati</taxon>
        <taxon>Actinomycetota</taxon>
        <taxon>Actinomycetes</taxon>
        <taxon>Kitasatosporales</taxon>
        <taxon>Streptomycetaceae</taxon>
        <taxon>Streptomyces</taxon>
    </lineage>
</organism>
<evidence type="ECO:0000313" key="3">
    <source>
        <dbReference type="Proteomes" id="UP001501072"/>
    </source>
</evidence>
<name>A0ABN1SZ71_9ACTN</name>
<feature type="region of interest" description="Disordered" evidence="1">
    <location>
        <begin position="35"/>
        <end position="54"/>
    </location>
</feature>
<dbReference type="RefSeq" id="WP_158100374.1">
    <property type="nucleotide sequence ID" value="NZ_BAAAHU010000022.1"/>
</dbReference>
<gene>
    <name evidence="2" type="ORF">GCM10009564_26040</name>
</gene>
<keyword evidence="3" id="KW-1185">Reference proteome</keyword>
<dbReference type="Proteomes" id="UP001501072">
    <property type="component" value="Unassembled WGS sequence"/>
</dbReference>
<proteinExistence type="predicted"/>
<feature type="compositionally biased region" description="Basic and acidic residues" evidence="1">
    <location>
        <begin position="43"/>
        <end position="54"/>
    </location>
</feature>